<feature type="compositionally biased region" description="Polar residues" evidence="1">
    <location>
        <begin position="1"/>
        <end position="11"/>
    </location>
</feature>
<feature type="region of interest" description="Disordered" evidence="1">
    <location>
        <begin position="1"/>
        <end position="20"/>
    </location>
</feature>
<dbReference type="AlphaFoldDB" id="A0A8S9HDW0"/>
<dbReference type="EMBL" id="QGKW02001940">
    <property type="protein sequence ID" value="KAF2554906.1"/>
    <property type="molecule type" value="Genomic_DNA"/>
</dbReference>
<dbReference type="Proteomes" id="UP000712281">
    <property type="component" value="Unassembled WGS sequence"/>
</dbReference>
<evidence type="ECO:0000256" key="1">
    <source>
        <dbReference type="SAM" id="MobiDB-lite"/>
    </source>
</evidence>
<comment type="caution">
    <text evidence="2">The sequence shown here is derived from an EMBL/GenBank/DDBJ whole genome shotgun (WGS) entry which is preliminary data.</text>
</comment>
<evidence type="ECO:0000313" key="3">
    <source>
        <dbReference type="Proteomes" id="UP000712281"/>
    </source>
</evidence>
<reference evidence="2" key="1">
    <citation type="submission" date="2019-12" db="EMBL/GenBank/DDBJ databases">
        <title>Genome sequencing and annotation of Brassica cretica.</title>
        <authorList>
            <person name="Studholme D.J."/>
            <person name="Sarris P.F."/>
        </authorList>
    </citation>
    <scope>NUCLEOTIDE SEQUENCE</scope>
    <source>
        <strain evidence="2">PFS-001/15</strain>
        <tissue evidence="2">Leaf</tissue>
    </source>
</reference>
<accession>A0A8S9HDW0</accession>
<name>A0A8S9HDW0_BRACR</name>
<organism evidence="2 3">
    <name type="scientific">Brassica cretica</name>
    <name type="common">Mustard</name>
    <dbReference type="NCBI Taxonomy" id="69181"/>
    <lineage>
        <taxon>Eukaryota</taxon>
        <taxon>Viridiplantae</taxon>
        <taxon>Streptophyta</taxon>
        <taxon>Embryophyta</taxon>
        <taxon>Tracheophyta</taxon>
        <taxon>Spermatophyta</taxon>
        <taxon>Magnoliopsida</taxon>
        <taxon>eudicotyledons</taxon>
        <taxon>Gunneridae</taxon>
        <taxon>Pentapetalae</taxon>
        <taxon>rosids</taxon>
        <taxon>malvids</taxon>
        <taxon>Brassicales</taxon>
        <taxon>Brassicaceae</taxon>
        <taxon>Brassiceae</taxon>
        <taxon>Brassica</taxon>
    </lineage>
</organism>
<sequence>MTSVTTPSSKPTYDEVGEASEKEMSVEFKLHYSLPPFPNSPSTRDGHHLLGTSEGIGGEFLHDKKKVQLVHLLGKSKKLEEIVLPPSCPHASKDDSQLRACWKQYKRYKPAHFSALS</sequence>
<gene>
    <name evidence="2" type="ORF">F2Q68_00016766</name>
</gene>
<evidence type="ECO:0000313" key="2">
    <source>
        <dbReference type="EMBL" id="KAF2554906.1"/>
    </source>
</evidence>
<protein>
    <submittedName>
        <fullName evidence="2">Uncharacterized protein</fullName>
    </submittedName>
</protein>
<proteinExistence type="predicted"/>